<proteinExistence type="predicted"/>
<evidence type="ECO:0000313" key="2">
    <source>
        <dbReference type="Proteomes" id="UP000499080"/>
    </source>
</evidence>
<dbReference type="EMBL" id="BGPR01000172">
    <property type="protein sequence ID" value="GBM01739.1"/>
    <property type="molecule type" value="Genomic_DNA"/>
</dbReference>
<evidence type="ECO:0000313" key="1">
    <source>
        <dbReference type="EMBL" id="GBM01739.1"/>
    </source>
</evidence>
<organism evidence="1 2">
    <name type="scientific">Araneus ventricosus</name>
    <name type="common">Orbweaver spider</name>
    <name type="synonym">Epeira ventricosa</name>
    <dbReference type="NCBI Taxonomy" id="182803"/>
    <lineage>
        <taxon>Eukaryota</taxon>
        <taxon>Metazoa</taxon>
        <taxon>Ecdysozoa</taxon>
        <taxon>Arthropoda</taxon>
        <taxon>Chelicerata</taxon>
        <taxon>Arachnida</taxon>
        <taxon>Araneae</taxon>
        <taxon>Araneomorphae</taxon>
        <taxon>Entelegynae</taxon>
        <taxon>Araneoidea</taxon>
        <taxon>Araneidae</taxon>
        <taxon>Araneus</taxon>
    </lineage>
</organism>
<accession>A0A4Y2CBT5</accession>
<keyword evidence="2" id="KW-1185">Reference proteome</keyword>
<dbReference type="Proteomes" id="UP000499080">
    <property type="component" value="Unassembled WGS sequence"/>
</dbReference>
<comment type="caution">
    <text evidence="1">The sequence shown here is derived from an EMBL/GenBank/DDBJ whole genome shotgun (WGS) entry which is preliminary data.</text>
</comment>
<reference evidence="1 2" key="1">
    <citation type="journal article" date="2019" name="Sci. Rep.">
        <title>Orb-weaving spider Araneus ventricosus genome elucidates the spidroin gene catalogue.</title>
        <authorList>
            <person name="Kono N."/>
            <person name="Nakamura H."/>
            <person name="Ohtoshi R."/>
            <person name="Moran D.A.P."/>
            <person name="Shinohara A."/>
            <person name="Yoshida Y."/>
            <person name="Fujiwara M."/>
            <person name="Mori M."/>
            <person name="Tomita M."/>
            <person name="Arakawa K."/>
        </authorList>
    </citation>
    <scope>NUCLEOTIDE SEQUENCE [LARGE SCALE GENOMIC DNA]</scope>
</reference>
<gene>
    <name evidence="1" type="ORF">AVEN_271979_1</name>
</gene>
<protein>
    <submittedName>
        <fullName evidence="1">Uncharacterized protein</fullName>
    </submittedName>
</protein>
<dbReference type="AlphaFoldDB" id="A0A4Y2CBT5"/>
<name>A0A4Y2CBT5_ARAVE</name>
<sequence length="92" mass="10736">MSLAKIMVIWVKNYIDEFEEDHSQELTAKELMELRCVSQQEVVEESLLEVDEVTAKQQTSGVIRDMLKAWEIITSYIEKHHPDKPMAMRATI</sequence>
<dbReference type="OrthoDB" id="10060191at2759"/>